<evidence type="ECO:0000313" key="1">
    <source>
        <dbReference type="EMBL" id="ATQ57240.1"/>
    </source>
</evidence>
<proteinExistence type="predicted"/>
<dbReference type="AlphaFoldDB" id="A0A2D2C402"/>
<dbReference type="GeneID" id="78899253"/>
<evidence type="ECO:0000313" key="2">
    <source>
        <dbReference type="Proteomes" id="UP000229314"/>
    </source>
</evidence>
<organism evidence="1 2">
    <name type="scientific">Paracoccus yeei</name>
    <dbReference type="NCBI Taxonomy" id="147645"/>
    <lineage>
        <taxon>Bacteria</taxon>
        <taxon>Pseudomonadati</taxon>
        <taxon>Pseudomonadota</taxon>
        <taxon>Alphaproteobacteria</taxon>
        <taxon>Rhodobacterales</taxon>
        <taxon>Paracoccaceae</taxon>
        <taxon>Paracoccus</taxon>
    </lineage>
</organism>
<name>A0A2D2C402_9RHOB</name>
<sequence length="96" mass="10702">MTPEFSARLHPDELVDARRAGTFEQKRRDCCWMCWTGRALMASFGAFWTVAGLYAGIQIGPKVEAAAEWAVGQITHRPEACRHIFGAECIASMEAR</sequence>
<protein>
    <submittedName>
        <fullName evidence="1">Uncharacterized protein</fullName>
    </submittedName>
</protein>
<dbReference type="RefSeq" id="WP_099649828.1">
    <property type="nucleotide sequence ID" value="NZ_CAJGAB010000097.1"/>
</dbReference>
<reference evidence="1 2" key="1">
    <citation type="submission" date="2017-10" db="EMBL/GenBank/DDBJ databases">
        <title>Complete genome sequence of Paracoccus yeei TT13 isolated from human skin.</title>
        <authorList>
            <person name="Lee K."/>
            <person name="Lim J.Y."/>
            <person name="Hwang I."/>
        </authorList>
    </citation>
    <scope>NUCLEOTIDE SEQUENCE [LARGE SCALE GENOMIC DNA]</scope>
    <source>
        <strain evidence="1 2">TT13</strain>
    </source>
</reference>
<dbReference type="EMBL" id="CP024422">
    <property type="protein sequence ID" value="ATQ57240.1"/>
    <property type="molecule type" value="Genomic_DNA"/>
</dbReference>
<gene>
    <name evidence="1" type="ORF">PYTT13_16510</name>
</gene>
<dbReference type="Proteomes" id="UP000229314">
    <property type="component" value="Chromosome"/>
</dbReference>
<accession>A0A2D2C402</accession>